<comment type="catalytic activity">
    <reaction evidence="8">
        <text>2-oxo-dATP + H2O = 2-oxo-dAMP + diphosphate + H(+)</text>
        <dbReference type="Rhea" id="RHEA:31583"/>
        <dbReference type="ChEBI" id="CHEBI:15377"/>
        <dbReference type="ChEBI" id="CHEBI:15378"/>
        <dbReference type="ChEBI" id="CHEBI:33019"/>
        <dbReference type="ChEBI" id="CHEBI:63212"/>
        <dbReference type="ChEBI" id="CHEBI:77897"/>
        <dbReference type="EC" id="3.6.1.56"/>
    </reaction>
    <physiologicalReaction direction="left-to-right" evidence="8">
        <dbReference type="Rhea" id="RHEA:31584"/>
    </physiologicalReaction>
</comment>
<dbReference type="InterPro" id="IPR003563">
    <property type="entry name" value="8ODP"/>
</dbReference>
<evidence type="ECO:0000256" key="5">
    <source>
        <dbReference type="ARBA" id="ARBA00022801"/>
    </source>
</evidence>
<comment type="catalytic activity">
    <reaction evidence="19">
        <text>O(6)-methyl-dGTP + H2O = O(6)-methyl-dGMP + diphosphate + H(+)</text>
        <dbReference type="Rhea" id="RHEA:67600"/>
        <dbReference type="ChEBI" id="CHEBI:15377"/>
        <dbReference type="ChEBI" id="CHEBI:15378"/>
        <dbReference type="ChEBI" id="CHEBI:33019"/>
        <dbReference type="ChEBI" id="CHEBI:169974"/>
        <dbReference type="ChEBI" id="CHEBI:169975"/>
    </reaction>
    <physiologicalReaction direction="left-to-right" evidence="19">
        <dbReference type="Rhea" id="RHEA:67601"/>
    </physiologicalReaction>
</comment>
<dbReference type="PRINTS" id="PR01403">
    <property type="entry name" value="8OXTPHPHTASE"/>
</dbReference>
<comment type="catalytic activity">
    <reaction evidence="20">
        <text>N(6)-methyl-dATP + H2O = N(6)-methyl-dAMP + diphosphate + H(+)</text>
        <dbReference type="Rhea" id="RHEA:67604"/>
        <dbReference type="ChEBI" id="CHEBI:15377"/>
        <dbReference type="ChEBI" id="CHEBI:15378"/>
        <dbReference type="ChEBI" id="CHEBI:33019"/>
        <dbReference type="ChEBI" id="CHEBI:169976"/>
        <dbReference type="ChEBI" id="CHEBI:172872"/>
    </reaction>
    <physiologicalReaction direction="left-to-right" evidence="20">
        <dbReference type="Rhea" id="RHEA:67605"/>
    </physiologicalReaction>
</comment>
<comment type="cofactor">
    <cofactor evidence="1">
        <name>Mg(2+)</name>
        <dbReference type="ChEBI" id="CHEBI:18420"/>
    </cofactor>
</comment>
<reference evidence="23 24" key="1">
    <citation type="journal article" date="2016" name="Nat. Commun.">
        <title>Thousands of microbial genomes shed light on interconnected biogeochemical processes in an aquifer system.</title>
        <authorList>
            <person name="Anantharaman K."/>
            <person name="Brown C.T."/>
            <person name="Hug L.A."/>
            <person name="Sharon I."/>
            <person name="Castelle C.J."/>
            <person name="Probst A.J."/>
            <person name="Thomas B.C."/>
            <person name="Singh A."/>
            <person name="Wilkins M.J."/>
            <person name="Karaoz U."/>
            <person name="Brodie E.L."/>
            <person name="Williams K.H."/>
            <person name="Hubbard S.S."/>
            <person name="Banfield J.F."/>
        </authorList>
    </citation>
    <scope>NUCLEOTIDE SEQUENCE [LARGE SCALE GENOMIC DNA]</scope>
</reference>
<comment type="similarity">
    <text evidence="2">Belongs to the Nudix hydrolase family.</text>
</comment>
<keyword evidence="4" id="KW-0479">Metal-binding</keyword>
<feature type="non-terminal residue" evidence="23">
    <location>
        <position position="121"/>
    </location>
</feature>
<evidence type="ECO:0000313" key="24">
    <source>
        <dbReference type="Proteomes" id="UP000178109"/>
    </source>
</evidence>
<evidence type="ECO:0000256" key="8">
    <source>
        <dbReference type="ARBA" id="ARBA00024459"/>
    </source>
</evidence>
<dbReference type="EC" id="3.6.1.56" evidence="11"/>
<evidence type="ECO:0000256" key="1">
    <source>
        <dbReference type="ARBA" id="ARBA00001946"/>
    </source>
</evidence>
<sequence length="121" mass="13872">MKKVLTLCIVHQGDKVLLGFKKRGFGAGRWNGFGGKVQEGEGVEEAAKRELVEEAGIVPQSMEQRGVFYFTFEGDPEEIEVPFFCVTEFTGEPKESEEMRPQWFGVNEIPFSQMWPDDIYW</sequence>
<dbReference type="InterPro" id="IPR020084">
    <property type="entry name" value="NUDIX_hydrolase_CS"/>
</dbReference>
<evidence type="ECO:0000256" key="2">
    <source>
        <dbReference type="ARBA" id="ARBA00005582"/>
    </source>
</evidence>
<dbReference type="InterPro" id="IPR015797">
    <property type="entry name" value="NUDIX_hydrolase-like_dom_sf"/>
</dbReference>
<evidence type="ECO:0000256" key="21">
    <source>
        <dbReference type="ARBA" id="ARBA00053094"/>
    </source>
</evidence>
<comment type="catalytic activity">
    <reaction evidence="18">
        <text>N(6)-methyl-ATP + H2O = N(6)-methyl-AMP + diphosphate + H(+)</text>
        <dbReference type="Rhea" id="RHEA:67608"/>
        <dbReference type="ChEBI" id="CHEBI:15377"/>
        <dbReference type="ChEBI" id="CHEBI:15378"/>
        <dbReference type="ChEBI" id="CHEBI:33019"/>
        <dbReference type="ChEBI" id="CHEBI:144842"/>
        <dbReference type="ChEBI" id="CHEBI:172873"/>
    </reaction>
    <physiologicalReaction direction="left-to-right" evidence="18">
        <dbReference type="Rhea" id="RHEA:67609"/>
    </physiologicalReaction>
</comment>
<dbReference type="Pfam" id="PF00293">
    <property type="entry name" value="NUDIX"/>
    <property type="match status" value="1"/>
</dbReference>
<evidence type="ECO:0000256" key="17">
    <source>
        <dbReference type="ARBA" id="ARBA00032071"/>
    </source>
</evidence>
<comment type="caution">
    <text evidence="23">The sequence shown here is derived from an EMBL/GenBank/DDBJ whole genome shotgun (WGS) entry which is preliminary data.</text>
</comment>
<evidence type="ECO:0000256" key="15">
    <source>
        <dbReference type="ARBA" id="ARBA00030682"/>
    </source>
</evidence>
<evidence type="ECO:0000256" key="18">
    <source>
        <dbReference type="ARBA" id="ARBA00048002"/>
    </source>
</evidence>
<evidence type="ECO:0000256" key="9">
    <source>
        <dbReference type="ARBA" id="ARBA00024486"/>
    </source>
</evidence>
<organism evidence="23 24">
    <name type="scientific">Candidatus Komeilibacteria bacterium RIFCSPLOWO2_02_FULL_48_11</name>
    <dbReference type="NCBI Taxonomy" id="1798553"/>
    <lineage>
        <taxon>Bacteria</taxon>
        <taxon>Candidatus Komeiliibacteriota</taxon>
    </lineage>
</organism>
<evidence type="ECO:0000256" key="6">
    <source>
        <dbReference type="ARBA" id="ARBA00022842"/>
    </source>
</evidence>
<evidence type="ECO:0000256" key="13">
    <source>
        <dbReference type="ARBA" id="ARBA00029673"/>
    </source>
</evidence>
<dbReference type="EMBL" id="MHKO01000040">
    <property type="protein sequence ID" value="OGY91660.1"/>
    <property type="molecule type" value="Genomic_DNA"/>
</dbReference>
<keyword evidence="6" id="KW-0460">Magnesium</keyword>
<dbReference type="PROSITE" id="PS51462">
    <property type="entry name" value="NUDIX"/>
    <property type="match status" value="1"/>
</dbReference>
<evidence type="ECO:0000256" key="20">
    <source>
        <dbReference type="ARBA" id="ARBA00049032"/>
    </source>
</evidence>
<dbReference type="PANTHER" id="PTHR43758">
    <property type="entry name" value="7,8-DIHYDRO-8-OXOGUANINE TRIPHOSPHATASE"/>
    <property type="match status" value="1"/>
</dbReference>
<dbReference type="Proteomes" id="UP000178109">
    <property type="component" value="Unassembled WGS sequence"/>
</dbReference>
<protein>
    <recommendedName>
        <fullName evidence="12">Oxidized purine nucleoside triphosphate hydrolase</fullName>
        <ecNumber evidence="11">3.6.1.56</ecNumber>
    </recommendedName>
    <alternativeName>
        <fullName evidence="16">2-hydroxy-dATP diphosphatase</fullName>
    </alternativeName>
    <alternativeName>
        <fullName evidence="15">7,8-dihydro-8-oxoguanine triphosphatase</fullName>
    </alternativeName>
    <alternativeName>
        <fullName evidence="14">8-oxo-dGTPase</fullName>
    </alternativeName>
    <alternativeName>
        <fullName evidence="17">Methylated purine nucleoside triphosphate hydrolase</fullName>
    </alternativeName>
    <alternativeName>
        <fullName evidence="13">Nucleoside diphosphate-linked moiety X motif 1</fullName>
    </alternativeName>
</protein>
<gene>
    <name evidence="23" type="ORF">A3H70_01310</name>
</gene>
<dbReference type="PROSITE" id="PS00893">
    <property type="entry name" value="NUDIX_BOX"/>
    <property type="match status" value="1"/>
</dbReference>
<dbReference type="SUPFAM" id="SSF55811">
    <property type="entry name" value="Nudix"/>
    <property type="match status" value="1"/>
</dbReference>
<comment type="catalytic activity">
    <reaction evidence="7">
        <text>8-oxo-dATP + H2O = 8-oxo-dAMP + diphosphate + H(+)</text>
        <dbReference type="Rhea" id="RHEA:65396"/>
        <dbReference type="ChEBI" id="CHEBI:15377"/>
        <dbReference type="ChEBI" id="CHEBI:15378"/>
        <dbReference type="ChEBI" id="CHEBI:33019"/>
        <dbReference type="ChEBI" id="CHEBI:71361"/>
        <dbReference type="ChEBI" id="CHEBI:172871"/>
    </reaction>
    <physiologicalReaction direction="left-to-right" evidence="7">
        <dbReference type="Rhea" id="RHEA:65397"/>
    </physiologicalReaction>
</comment>
<name>A0A1G2BTH5_9BACT</name>
<comment type="function">
    <text evidence="21">Oxidized purine nucleoside triphosphate hydrolase which is a prominent sanitizer of the oxidized nucleotide pool. Catalyzes the hydrolysis of 2-oxo-dATP (2-hydroxy-dATP) into 2-oxo-dAMP. Also has a significant hydrolase activity toward 2-oxo-ATP, 8-oxo-dGTP and 8-oxo-dATP. Through the hydrolysis of oxidized purine nucleoside triphosphates, prevents their incorporation into DNA and the subsequent transversions A:T to C:G and G:C to T:A. Also catalyzes the hydrolysis of methylated purine nucleoside triphosphate preventing their integration into DNA. Through this antimutagenic activity protects cells from oxidative stress.</text>
</comment>
<accession>A0A1G2BTH5</accession>
<dbReference type="GO" id="GO:0005737">
    <property type="term" value="C:cytoplasm"/>
    <property type="evidence" value="ECO:0007669"/>
    <property type="project" value="TreeGrafter"/>
</dbReference>
<evidence type="ECO:0000259" key="22">
    <source>
        <dbReference type="PROSITE" id="PS51462"/>
    </source>
</evidence>
<comment type="subunit">
    <text evidence="3">Monomer.</text>
</comment>
<dbReference type="PANTHER" id="PTHR43758:SF2">
    <property type="entry name" value="OXIDIZED PURINE NUCLEOSIDE TRIPHOSPHATE HYDROLASE"/>
    <property type="match status" value="1"/>
</dbReference>
<evidence type="ECO:0000256" key="10">
    <source>
        <dbReference type="ARBA" id="ARBA00024596"/>
    </source>
</evidence>
<proteinExistence type="inferred from homology"/>
<dbReference type="GO" id="GO:0008828">
    <property type="term" value="F:dATP diphosphatase activity"/>
    <property type="evidence" value="ECO:0007669"/>
    <property type="project" value="UniProtKB-EC"/>
</dbReference>
<evidence type="ECO:0000256" key="19">
    <source>
        <dbReference type="ARBA" id="ARBA00048894"/>
    </source>
</evidence>
<comment type="catalytic activity">
    <reaction evidence="9">
        <text>8-oxo-dGTP + H2O = 8-oxo-dGMP + diphosphate + H(+)</text>
        <dbReference type="Rhea" id="RHEA:31575"/>
        <dbReference type="ChEBI" id="CHEBI:15377"/>
        <dbReference type="ChEBI" id="CHEBI:15378"/>
        <dbReference type="ChEBI" id="CHEBI:33019"/>
        <dbReference type="ChEBI" id="CHEBI:63224"/>
        <dbReference type="ChEBI" id="CHEBI:77896"/>
    </reaction>
    <physiologicalReaction direction="left-to-right" evidence="9">
        <dbReference type="Rhea" id="RHEA:31576"/>
    </physiologicalReaction>
</comment>
<evidence type="ECO:0000256" key="12">
    <source>
        <dbReference type="ARBA" id="ARBA00026218"/>
    </source>
</evidence>
<keyword evidence="5" id="KW-0378">Hydrolase</keyword>
<dbReference type="GO" id="GO:0046872">
    <property type="term" value="F:metal ion binding"/>
    <property type="evidence" value="ECO:0007669"/>
    <property type="project" value="UniProtKB-KW"/>
</dbReference>
<dbReference type="AlphaFoldDB" id="A0A1G2BTH5"/>
<evidence type="ECO:0000313" key="23">
    <source>
        <dbReference type="EMBL" id="OGY91660.1"/>
    </source>
</evidence>
<dbReference type="CDD" id="cd03427">
    <property type="entry name" value="NUDIX_MTH1_Nudt1"/>
    <property type="match status" value="1"/>
</dbReference>
<evidence type="ECO:0000256" key="7">
    <source>
        <dbReference type="ARBA" id="ARBA00024448"/>
    </source>
</evidence>
<dbReference type="GO" id="GO:0042262">
    <property type="term" value="P:DNA protection"/>
    <property type="evidence" value="ECO:0007669"/>
    <property type="project" value="InterPro"/>
</dbReference>
<dbReference type="STRING" id="1798553.A3H70_01310"/>
<dbReference type="GO" id="GO:0008413">
    <property type="term" value="F:8-oxo-7,8-dihydroguanosine triphosphate pyrophosphatase activity"/>
    <property type="evidence" value="ECO:0007669"/>
    <property type="project" value="InterPro"/>
</dbReference>
<feature type="domain" description="Nudix hydrolase" evidence="22">
    <location>
        <begin position="1"/>
        <end position="121"/>
    </location>
</feature>
<evidence type="ECO:0000256" key="4">
    <source>
        <dbReference type="ARBA" id="ARBA00022723"/>
    </source>
</evidence>
<comment type="catalytic activity">
    <reaction evidence="10">
        <text>2-oxo-ATP + H2O = 2-oxo-AMP + diphosphate + H(+)</text>
        <dbReference type="Rhea" id="RHEA:67392"/>
        <dbReference type="ChEBI" id="CHEBI:15377"/>
        <dbReference type="ChEBI" id="CHEBI:15378"/>
        <dbReference type="ChEBI" id="CHEBI:33019"/>
        <dbReference type="ChEBI" id="CHEBI:71395"/>
        <dbReference type="ChEBI" id="CHEBI:172878"/>
    </reaction>
    <physiologicalReaction direction="left-to-right" evidence="10">
        <dbReference type="Rhea" id="RHEA:67393"/>
    </physiologicalReaction>
</comment>
<evidence type="ECO:0000256" key="11">
    <source>
        <dbReference type="ARBA" id="ARBA00026103"/>
    </source>
</evidence>
<evidence type="ECO:0000256" key="3">
    <source>
        <dbReference type="ARBA" id="ARBA00011245"/>
    </source>
</evidence>
<evidence type="ECO:0000256" key="16">
    <source>
        <dbReference type="ARBA" id="ARBA00031927"/>
    </source>
</evidence>
<dbReference type="InterPro" id="IPR000086">
    <property type="entry name" value="NUDIX_hydrolase_dom"/>
</dbReference>
<evidence type="ECO:0000256" key="14">
    <source>
        <dbReference type="ARBA" id="ARBA00030634"/>
    </source>
</evidence>
<dbReference type="Gene3D" id="3.90.79.10">
    <property type="entry name" value="Nucleoside Triphosphate Pyrophosphohydrolase"/>
    <property type="match status" value="1"/>
</dbReference>